<dbReference type="Pfam" id="PF00534">
    <property type="entry name" value="Glycos_transf_1"/>
    <property type="match status" value="1"/>
</dbReference>
<name>A0A1F7S6L9_9BACT</name>
<dbReference type="SUPFAM" id="SSF53756">
    <property type="entry name" value="UDP-Glycosyltransferase/glycogen phosphorylase"/>
    <property type="match status" value="1"/>
</dbReference>
<dbReference type="EMBL" id="MGDD01000018">
    <property type="protein sequence ID" value="OGL49371.1"/>
    <property type="molecule type" value="Genomic_DNA"/>
</dbReference>
<proteinExistence type="predicted"/>
<feature type="domain" description="Glycosyl transferase family 1" evidence="1">
    <location>
        <begin position="190"/>
        <end position="350"/>
    </location>
</feature>
<reference evidence="2 3" key="1">
    <citation type="journal article" date="2016" name="Nat. Commun.">
        <title>Thousands of microbial genomes shed light on interconnected biogeochemical processes in an aquifer system.</title>
        <authorList>
            <person name="Anantharaman K."/>
            <person name="Brown C.T."/>
            <person name="Hug L.A."/>
            <person name="Sharon I."/>
            <person name="Castelle C.J."/>
            <person name="Probst A.J."/>
            <person name="Thomas B.C."/>
            <person name="Singh A."/>
            <person name="Wilkins M.J."/>
            <person name="Karaoz U."/>
            <person name="Brodie E.L."/>
            <person name="Williams K.H."/>
            <person name="Hubbard S.S."/>
            <person name="Banfield J.F."/>
        </authorList>
    </citation>
    <scope>NUCLEOTIDE SEQUENCE [LARGE SCALE GENOMIC DNA]</scope>
</reference>
<dbReference type="Proteomes" id="UP000179266">
    <property type="component" value="Unassembled WGS sequence"/>
</dbReference>
<dbReference type="Gene3D" id="3.40.50.2000">
    <property type="entry name" value="Glycogen Phosphorylase B"/>
    <property type="match status" value="2"/>
</dbReference>
<dbReference type="GO" id="GO:0016757">
    <property type="term" value="F:glycosyltransferase activity"/>
    <property type="evidence" value="ECO:0007669"/>
    <property type="project" value="InterPro"/>
</dbReference>
<evidence type="ECO:0000313" key="3">
    <source>
        <dbReference type="Proteomes" id="UP000179266"/>
    </source>
</evidence>
<organism evidence="2 3">
    <name type="scientific">Candidatus Schekmanbacteria bacterium RBG_13_48_7</name>
    <dbReference type="NCBI Taxonomy" id="1817878"/>
    <lineage>
        <taxon>Bacteria</taxon>
        <taxon>Candidatus Schekmaniibacteriota</taxon>
    </lineage>
</organism>
<dbReference type="PANTHER" id="PTHR12526:SF625">
    <property type="entry name" value="PHOSPHATIDYLINOSITOL GLYCAN-CLASS A"/>
    <property type="match status" value="1"/>
</dbReference>
<dbReference type="PANTHER" id="PTHR12526">
    <property type="entry name" value="GLYCOSYLTRANSFERASE"/>
    <property type="match status" value="1"/>
</dbReference>
<evidence type="ECO:0000313" key="2">
    <source>
        <dbReference type="EMBL" id="OGL49371.1"/>
    </source>
</evidence>
<gene>
    <name evidence="2" type="ORF">A2161_11325</name>
</gene>
<dbReference type="CDD" id="cd03801">
    <property type="entry name" value="GT4_PimA-like"/>
    <property type="match status" value="1"/>
</dbReference>
<protein>
    <recommendedName>
        <fullName evidence="1">Glycosyl transferase family 1 domain-containing protein</fullName>
    </recommendedName>
</protein>
<comment type="caution">
    <text evidence="2">The sequence shown here is derived from an EMBL/GenBank/DDBJ whole genome shotgun (WGS) entry which is preliminary data.</text>
</comment>
<accession>A0A1F7S6L9</accession>
<dbReference type="InterPro" id="IPR001296">
    <property type="entry name" value="Glyco_trans_1"/>
</dbReference>
<evidence type="ECO:0000259" key="1">
    <source>
        <dbReference type="Pfam" id="PF00534"/>
    </source>
</evidence>
<dbReference type="AlphaFoldDB" id="A0A1F7S6L9"/>
<sequence length="368" mass="42355">MIRKHHRNNLSAMKSETNKKRILVVTSRLPFVYGGNSILAQSISANLTRMGYWSDIWFTPQNRFGRQAAAYFANRLTDLGLTGTDEQIDGIISLRFPSFAVKHPYHVCWINHCMREYYDLWDHHRTKLTSPFAVSKEHIRKWMIHKIDKYLLAHNVTKLFAQSKNIAYRLKDSVGIQCEVLYPPPRSDFSYEHGKYDDYILSVSRLNKRKRHDLFIKSFALLKKCQIKGIIAGDGEEYTYLKQLIEEKGLENQVQLLGAVSVEKLNSLYSNALAVFFAPVDEDYGNVTLEAFRFGKPVISAPDSGGPLEFIHHGENGFIVDPEPQQIADIFIKLFENKSQTRDMGTFAYEMSLEHTWENTIPRLVPSG</sequence>